<dbReference type="Proteomes" id="UP000001036">
    <property type="component" value="Chromosome"/>
</dbReference>
<gene>
    <name evidence="11" type="ordered locus">CJA_0656</name>
</gene>
<keyword evidence="1 6" id="KW-0645">Protease</keyword>
<dbReference type="HOGENOM" id="CLU_029002_0_1_6"/>
<feature type="domain" description="Peptidase M48" evidence="9">
    <location>
        <begin position="195"/>
        <end position="403"/>
    </location>
</feature>
<proteinExistence type="inferred from homology"/>
<dbReference type="PANTHER" id="PTHR22726">
    <property type="entry name" value="METALLOENDOPEPTIDASE OMA1"/>
    <property type="match status" value="1"/>
</dbReference>
<evidence type="ECO:0000259" key="9">
    <source>
        <dbReference type="Pfam" id="PF01435"/>
    </source>
</evidence>
<sequence>MFRLQGDWFDGKTSAHQSVTMEVNDNGTVRIYHALTNQCLLQVEFSELDIASRVGTTPRYIYFPQGEKLETSAHDEVDALLHRFRPSLFNTLAHKLESHLQFVLLTLVIVAGMTWWTVIYGLPLGARLIADALPPSVMNRASTETLAILDKMHFVPSQLDDATRERVLEHFAPALEENRALNIRVLFRGGGNIGANAFALPDGTVVFTDEIVHLAHNDDELLAVLAHEIGHVRYRHGLRATIQGAVLSFAISMLIGDVSAAGELLASLPLLLTTSSYSRDFEREADLNSLHFLDSHQVPRHSFIDLMERLTYNAHCSALIRIEKEKQAAEAEEHERAGDSEDTTADVDGVSGADQRVDQPVPEQGISPERREMCDKLMAEHKKDSLKILDYFSSHPETEERVKLFRAQPAAH</sequence>
<evidence type="ECO:0000256" key="2">
    <source>
        <dbReference type="ARBA" id="ARBA00022723"/>
    </source>
</evidence>
<keyword evidence="8" id="KW-0472">Membrane</keyword>
<protein>
    <submittedName>
        <fullName evidence="11">Peptidase, M48 family</fullName>
    </submittedName>
</protein>
<keyword evidence="12" id="KW-1185">Reference proteome</keyword>
<dbReference type="GO" id="GO:0004222">
    <property type="term" value="F:metalloendopeptidase activity"/>
    <property type="evidence" value="ECO:0007669"/>
    <property type="project" value="InterPro"/>
</dbReference>
<dbReference type="KEGG" id="cja:CJA_0656"/>
<comment type="cofactor">
    <cofactor evidence="6">
        <name>Zn(2+)</name>
        <dbReference type="ChEBI" id="CHEBI:29105"/>
    </cofactor>
    <text evidence="6">Binds 1 zinc ion per subunit.</text>
</comment>
<evidence type="ECO:0000256" key="1">
    <source>
        <dbReference type="ARBA" id="ARBA00022670"/>
    </source>
</evidence>
<keyword evidence="4 6" id="KW-0862">Zinc</keyword>
<evidence type="ECO:0000313" key="12">
    <source>
        <dbReference type="Proteomes" id="UP000001036"/>
    </source>
</evidence>
<evidence type="ECO:0000256" key="5">
    <source>
        <dbReference type="ARBA" id="ARBA00023049"/>
    </source>
</evidence>
<evidence type="ECO:0000256" key="7">
    <source>
        <dbReference type="SAM" id="MobiDB-lite"/>
    </source>
</evidence>
<keyword evidence="3 6" id="KW-0378">Hydrolase</keyword>
<dbReference type="CDD" id="cd07332">
    <property type="entry name" value="M48C_Oma1_like"/>
    <property type="match status" value="1"/>
</dbReference>
<dbReference type="eggNOG" id="COG0501">
    <property type="taxonomic scope" value="Bacteria"/>
</dbReference>
<keyword evidence="8" id="KW-0812">Transmembrane</keyword>
<feature type="compositionally biased region" description="Basic and acidic residues" evidence="7">
    <location>
        <begin position="327"/>
        <end position="339"/>
    </location>
</feature>
<dbReference type="Pfam" id="PF23368">
    <property type="entry name" value="DUF7092"/>
    <property type="match status" value="1"/>
</dbReference>
<dbReference type="STRING" id="498211.CJA_0656"/>
<name>B3PJP8_CELJU</name>
<keyword evidence="2" id="KW-0479">Metal-binding</keyword>
<dbReference type="RefSeq" id="WP_012486332.1">
    <property type="nucleotide sequence ID" value="NC_010995.1"/>
</dbReference>
<organism evidence="11 12">
    <name type="scientific">Cellvibrio japonicus (strain Ueda107)</name>
    <name type="common">Pseudomonas fluorescens subsp. cellulosa</name>
    <dbReference type="NCBI Taxonomy" id="498211"/>
    <lineage>
        <taxon>Bacteria</taxon>
        <taxon>Pseudomonadati</taxon>
        <taxon>Pseudomonadota</taxon>
        <taxon>Gammaproteobacteria</taxon>
        <taxon>Cellvibrionales</taxon>
        <taxon>Cellvibrionaceae</taxon>
        <taxon>Cellvibrio</taxon>
    </lineage>
</organism>
<dbReference type="Gene3D" id="3.30.2010.10">
    <property type="entry name" value="Metalloproteases ('zincins'), catalytic domain"/>
    <property type="match status" value="1"/>
</dbReference>
<dbReference type="PANTHER" id="PTHR22726:SF1">
    <property type="entry name" value="METALLOENDOPEPTIDASE OMA1, MITOCHONDRIAL"/>
    <property type="match status" value="1"/>
</dbReference>
<feature type="region of interest" description="Disordered" evidence="7">
    <location>
        <begin position="327"/>
        <end position="372"/>
    </location>
</feature>
<dbReference type="OrthoDB" id="9810445at2"/>
<dbReference type="AlphaFoldDB" id="B3PJP8"/>
<evidence type="ECO:0000256" key="4">
    <source>
        <dbReference type="ARBA" id="ARBA00022833"/>
    </source>
</evidence>
<dbReference type="InterPro" id="IPR055518">
    <property type="entry name" value="DUF7092"/>
</dbReference>
<keyword evidence="5 6" id="KW-0482">Metalloprotease</keyword>
<dbReference type="GO" id="GO:0016020">
    <property type="term" value="C:membrane"/>
    <property type="evidence" value="ECO:0007669"/>
    <property type="project" value="TreeGrafter"/>
</dbReference>
<dbReference type="InterPro" id="IPR051156">
    <property type="entry name" value="Mito/Outer_Membr_Metalloprot"/>
</dbReference>
<evidence type="ECO:0000256" key="3">
    <source>
        <dbReference type="ARBA" id="ARBA00022801"/>
    </source>
</evidence>
<evidence type="ECO:0000256" key="8">
    <source>
        <dbReference type="SAM" id="Phobius"/>
    </source>
</evidence>
<feature type="domain" description="DUF7092" evidence="10">
    <location>
        <begin position="4"/>
        <end position="83"/>
    </location>
</feature>
<evidence type="ECO:0000259" key="10">
    <source>
        <dbReference type="Pfam" id="PF23368"/>
    </source>
</evidence>
<dbReference type="GO" id="GO:0046872">
    <property type="term" value="F:metal ion binding"/>
    <property type="evidence" value="ECO:0007669"/>
    <property type="project" value="UniProtKB-KW"/>
</dbReference>
<comment type="similarity">
    <text evidence="6">Belongs to the peptidase M48 family.</text>
</comment>
<dbReference type="GO" id="GO:0051603">
    <property type="term" value="P:proteolysis involved in protein catabolic process"/>
    <property type="evidence" value="ECO:0007669"/>
    <property type="project" value="TreeGrafter"/>
</dbReference>
<accession>B3PJP8</accession>
<dbReference type="Pfam" id="PF01435">
    <property type="entry name" value="Peptidase_M48"/>
    <property type="match status" value="1"/>
</dbReference>
<dbReference type="InterPro" id="IPR001915">
    <property type="entry name" value="Peptidase_M48"/>
</dbReference>
<evidence type="ECO:0000256" key="6">
    <source>
        <dbReference type="RuleBase" id="RU003983"/>
    </source>
</evidence>
<dbReference type="EMBL" id="CP000934">
    <property type="protein sequence ID" value="ACE84876.1"/>
    <property type="molecule type" value="Genomic_DNA"/>
</dbReference>
<feature type="transmembrane region" description="Helical" evidence="8">
    <location>
        <begin position="102"/>
        <end position="122"/>
    </location>
</feature>
<reference evidence="11 12" key="1">
    <citation type="journal article" date="2008" name="J. Bacteriol.">
        <title>Insights into plant cell wall degradation from the genome sequence of the soil bacterium Cellvibrio japonicus.</title>
        <authorList>
            <person name="Deboy R.T."/>
            <person name="Mongodin E.F."/>
            <person name="Fouts D.E."/>
            <person name="Tailford L.E."/>
            <person name="Khouri H."/>
            <person name="Emerson J.B."/>
            <person name="Mohamoud Y."/>
            <person name="Watkins K."/>
            <person name="Henrissat B."/>
            <person name="Gilbert H.J."/>
            <person name="Nelson K.E."/>
        </authorList>
    </citation>
    <scope>NUCLEOTIDE SEQUENCE [LARGE SCALE GENOMIC DNA]</scope>
    <source>
        <strain evidence="11 12">Ueda107</strain>
    </source>
</reference>
<evidence type="ECO:0000313" key="11">
    <source>
        <dbReference type="EMBL" id="ACE84876.1"/>
    </source>
</evidence>
<keyword evidence="8" id="KW-1133">Transmembrane helix</keyword>